<proteinExistence type="predicted"/>
<gene>
    <name evidence="2" type="primary">Dper\GL13183</name>
    <name evidence="2" type="ORF">Dper_GL13183</name>
</gene>
<feature type="compositionally biased region" description="Basic and acidic residues" evidence="1">
    <location>
        <begin position="129"/>
        <end position="143"/>
    </location>
</feature>
<organism evidence="3">
    <name type="scientific">Drosophila persimilis</name>
    <name type="common">Fruit fly</name>
    <dbReference type="NCBI Taxonomy" id="7234"/>
    <lineage>
        <taxon>Eukaryota</taxon>
        <taxon>Metazoa</taxon>
        <taxon>Ecdysozoa</taxon>
        <taxon>Arthropoda</taxon>
        <taxon>Hexapoda</taxon>
        <taxon>Insecta</taxon>
        <taxon>Pterygota</taxon>
        <taxon>Neoptera</taxon>
        <taxon>Endopterygota</taxon>
        <taxon>Diptera</taxon>
        <taxon>Brachycera</taxon>
        <taxon>Muscomorpha</taxon>
        <taxon>Ephydroidea</taxon>
        <taxon>Drosophilidae</taxon>
        <taxon>Drosophila</taxon>
        <taxon>Sophophora</taxon>
    </lineage>
</organism>
<feature type="region of interest" description="Disordered" evidence="1">
    <location>
        <begin position="1"/>
        <end position="27"/>
    </location>
</feature>
<reference evidence="2 3" key="1">
    <citation type="journal article" date="2007" name="Nature">
        <title>Evolution of genes and genomes on the Drosophila phylogeny.</title>
        <authorList>
            <consortium name="Drosophila 12 Genomes Consortium"/>
            <person name="Clark A.G."/>
            <person name="Eisen M.B."/>
            <person name="Smith D.R."/>
            <person name="Bergman C.M."/>
            <person name="Oliver B."/>
            <person name="Markow T.A."/>
            <person name="Kaufman T.C."/>
            <person name="Kellis M."/>
            <person name="Gelbart W."/>
            <person name="Iyer V.N."/>
            <person name="Pollard D.A."/>
            <person name="Sackton T.B."/>
            <person name="Larracuente A.M."/>
            <person name="Singh N.D."/>
            <person name="Abad J.P."/>
            <person name="Abt D.N."/>
            <person name="Adryan B."/>
            <person name="Aguade M."/>
            <person name="Akashi H."/>
            <person name="Anderson W.W."/>
            <person name="Aquadro C.F."/>
            <person name="Ardell D.H."/>
            <person name="Arguello R."/>
            <person name="Artieri C.G."/>
            <person name="Barbash D.A."/>
            <person name="Barker D."/>
            <person name="Barsanti P."/>
            <person name="Batterham P."/>
            <person name="Batzoglou S."/>
            <person name="Begun D."/>
            <person name="Bhutkar A."/>
            <person name="Blanco E."/>
            <person name="Bosak S.A."/>
            <person name="Bradley R.K."/>
            <person name="Brand A.D."/>
            <person name="Brent M.R."/>
            <person name="Brooks A.N."/>
            <person name="Brown R.H."/>
            <person name="Butlin R.K."/>
            <person name="Caggese C."/>
            <person name="Calvi B.R."/>
            <person name="Bernardo de Carvalho A."/>
            <person name="Caspi A."/>
            <person name="Castrezana S."/>
            <person name="Celniker S.E."/>
            <person name="Chang J.L."/>
            <person name="Chapple C."/>
            <person name="Chatterji S."/>
            <person name="Chinwalla A."/>
            <person name="Civetta A."/>
            <person name="Clifton S.W."/>
            <person name="Comeron J.M."/>
            <person name="Costello J.C."/>
            <person name="Coyne J.A."/>
            <person name="Daub J."/>
            <person name="David R.G."/>
            <person name="Delcher A.L."/>
            <person name="Delehaunty K."/>
            <person name="Do C.B."/>
            <person name="Ebling H."/>
            <person name="Edwards K."/>
            <person name="Eickbush T."/>
            <person name="Evans J.D."/>
            <person name="Filipski A."/>
            <person name="Findeiss S."/>
            <person name="Freyhult E."/>
            <person name="Fulton L."/>
            <person name="Fulton R."/>
            <person name="Garcia A.C."/>
            <person name="Gardiner A."/>
            <person name="Garfield D.A."/>
            <person name="Garvin B.E."/>
            <person name="Gibson G."/>
            <person name="Gilbert D."/>
            <person name="Gnerre S."/>
            <person name="Godfrey J."/>
            <person name="Good R."/>
            <person name="Gotea V."/>
            <person name="Gravely B."/>
            <person name="Greenberg A.J."/>
            <person name="Griffiths-Jones S."/>
            <person name="Gross S."/>
            <person name="Guigo R."/>
            <person name="Gustafson E.A."/>
            <person name="Haerty W."/>
            <person name="Hahn M.W."/>
            <person name="Halligan D.L."/>
            <person name="Halpern A.L."/>
            <person name="Halter G.M."/>
            <person name="Han M.V."/>
            <person name="Heger A."/>
            <person name="Hillier L."/>
            <person name="Hinrichs A.S."/>
            <person name="Holmes I."/>
            <person name="Hoskins R.A."/>
            <person name="Hubisz M.J."/>
            <person name="Hultmark D."/>
            <person name="Huntley M.A."/>
            <person name="Jaffe D.B."/>
            <person name="Jagadeeshan S."/>
            <person name="Jeck W.R."/>
            <person name="Johnson J."/>
            <person name="Jones C.D."/>
            <person name="Jordan W.C."/>
            <person name="Karpen G.H."/>
            <person name="Kataoka E."/>
            <person name="Keightley P.D."/>
            <person name="Kheradpour P."/>
            <person name="Kirkness E.F."/>
            <person name="Koerich L.B."/>
            <person name="Kristiansen K."/>
            <person name="Kudrna D."/>
            <person name="Kulathinal R.J."/>
            <person name="Kumar S."/>
            <person name="Kwok R."/>
            <person name="Lander E."/>
            <person name="Langley C.H."/>
            <person name="Lapoint R."/>
            <person name="Lazzaro B.P."/>
            <person name="Lee S.J."/>
            <person name="Levesque L."/>
            <person name="Li R."/>
            <person name="Lin C.F."/>
            <person name="Lin M.F."/>
            <person name="Lindblad-Toh K."/>
            <person name="Llopart A."/>
            <person name="Long M."/>
            <person name="Low L."/>
            <person name="Lozovsky E."/>
            <person name="Lu J."/>
            <person name="Luo M."/>
            <person name="Machado C.A."/>
            <person name="Makalowski W."/>
            <person name="Marzo M."/>
            <person name="Matsuda M."/>
            <person name="Matzkin L."/>
            <person name="McAllister B."/>
            <person name="McBride C.S."/>
            <person name="McKernan B."/>
            <person name="McKernan K."/>
            <person name="Mendez-Lago M."/>
            <person name="Minx P."/>
            <person name="Mollenhauer M.U."/>
            <person name="Montooth K."/>
            <person name="Mount S.M."/>
            <person name="Mu X."/>
            <person name="Myers E."/>
            <person name="Negre B."/>
            <person name="Newfeld S."/>
            <person name="Nielsen R."/>
            <person name="Noor M.A."/>
            <person name="O'Grady P."/>
            <person name="Pachter L."/>
            <person name="Papaceit M."/>
            <person name="Parisi M.J."/>
            <person name="Parisi M."/>
            <person name="Parts L."/>
            <person name="Pedersen J.S."/>
            <person name="Pesole G."/>
            <person name="Phillippy A.M."/>
            <person name="Ponting C.P."/>
            <person name="Pop M."/>
            <person name="Porcelli D."/>
            <person name="Powell J.R."/>
            <person name="Prohaska S."/>
            <person name="Pruitt K."/>
            <person name="Puig M."/>
            <person name="Quesneville H."/>
            <person name="Ram K.R."/>
            <person name="Rand D."/>
            <person name="Rasmussen M.D."/>
            <person name="Reed L.K."/>
            <person name="Reenan R."/>
            <person name="Reily A."/>
            <person name="Remington K.A."/>
            <person name="Rieger T.T."/>
            <person name="Ritchie M.G."/>
            <person name="Robin C."/>
            <person name="Rogers Y.H."/>
            <person name="Rohde C."/>
            <person name="Rozas J."/>
            <person name="Rubenfield M.J."/>
            <person name="Ruiz A."/>
            <person name="Russo S."/>
            <person name="Salzberg S.L."/>
            <person name="Sanchez-Gracia A."/>
            <person name="Saranga D.J."/>
            <person name="Sato H."/>
            <person name="Schaeffer S.W."/>
            <person name="Schatz M.C."/>
            <person name="Schlenke T."/>
            <person name="Schwartz R."/>
            <person name="Segarra C."/>
            <person name="Singh R.S."/>
            <person name="Sirot L."/>
            <person name="Sirota M."/>
            <person name="Sisneros N.B."/>
            <person name="Smith C.D."/>
            <person name="Smith T.F."/>
            <person name="Spieth J."/>
            <person name="Stage D.E."/>
            <person name="Stark A."/>
            <person name="Stephan W."/>
            <person name="Strausberg R.L."/>
            <person name="Strempel S."/>
            <person name="Sturgill D."/>
            <person name="Sutton G."/>
            <person name="Sutton G.G."/>
            <person name="Tao W."/>
            <person name="Teichmann S."/>
            <person name="Tobari Y.N."/>
            <person name="Tomimura Y."/>
            <person name="Tsolas J.M."/>
            <person name="Valente V.L."/>
            <person name="Venter E."/>
            <person name="Venter J.C."/>
            <person name="Vicario S."/>
            <person name="Vieira F.G."/>
            <person name="Vilella A.J."/>
            <person name="Villasante A."/>
            <person name="Walenz B."/>
            <person name="Wang J."/>
            <person name="Wasserman M."/>
            <person name="Watts T."/>
            <person name="Wilson D."/>
            <person name="Wilson R.K."/>
            <person name="Wing R.A."/>
            <person name="Wolfner M.F."/>
            <person name="Wong A."/>
            <person name="Wong G.K."/>
            <person name="Wu C.I."/>
            <person name="Wu G."/>
            <person name="Yamamoto D."/>
            <person name="Yang H.P."/>
            <person name="Yang S.P."/>
            <person name="Yorke J.A."/>
            <person name="Yoshida K."/>
            <person name="Zdobnov E."/>
            <person name="Zhang P."/>
            <person name="Zhang Y."/>
            <person name="Zimin A.V."/>
            <person name="Baldwin J."/>
            <person name="Abdouelleil A."/>
            <person name="Abdulkadir J."/>
            <person name="Abebe A."/>
            <person name="Abera B."/>
            <person name="Abreu J."/>
            <person name="Acer S.C."/>
            <person name="Aftuck L."/>
            <person name="Alexander A."/>
            <person name="An P."/>
            <person name="Anderson E."/>
            <person name="Anderson S."/>
            <person name="Arachi H."/>
            <person name="Azer M."/>
            <person name="Bachantsang P."/>
            <person name="Barry A."/>
            <person name="Bayul T."/>
            <person name="Berlin A."/>
            <person name="Bessette D."/>
            <person name="Bloom T."/>
            <person name="Blye J."/>
            <person name="Boguslavskiy L."/>
            <person name="Bonnet C."/>
            <person name="Boukhgalter B."/>
            <person name="Bourzgui I."/>
            <person name="Brown A."/>
            <person name="Cahill P."/>
            <person name="Channer S."/>
            <person name="Cheshatsang Y."/>
            <person name="Chuda L."/>
            <person name="Citroen M."/>
            <person name="Collymore A."/>
            <person name="Cooke P."/>
            <person name="Costello M."/>
            <person name="D'Aco K."/>
            <person name="Daza R."/>
            <person name="De Haan G."/>
            <person name="DeGray S."/>
            <person name="DeMaso C."/>
            <person name="Dhargay N."/>
            <person name="Dooley K."/>
            <person name="Dooley E."/>
            <person name="Doricent M."/>
            <person name="Dorje P."/>
            <person name="Dorjee K."/>
            <person name="Dupes A."/>
            <person name="Elong R."/>
            <person name="Falk J."/>
            <person name="Farina A."/>
            <person name="Faro S."/>
            <person name="Ferguson D."/>
            <person name="Fisher S."/>
            <person name="Foley C.D."/>
            <person name="Franke A."/>
            <person name="Friedrich D."/>
            <person name="Gadbois L."/>
            <person name="Gearin G."/>
            <person name="Gearin C.R."/>
            <person name="Giannoukos G."/>
            <person name="Goode T."/>
            <person name="Graham J."/>
            <person name="Grandbois E."/>
            <person name="Grewal S."/>
            <person name="Gyaltsen K."/>
            <person name="Hafez N."/>
            <person name="Hagos B."/>
            <person name="Hall J."/>
            <person name="Henson C."/>
            <person name="Hollinger A."/>
            <person name="Honan T."/>
            <person name="Huard M.D."/>
            <person name="Hughes L."/>
            <person name="Hurhula B."/>
            <person name="Husby M.E."/>
            <person name="Kamat A."/>
            <person name="Kanga B."/>
            <person name="Kashin S."/>
            <person name="Khazanovich D."/>
            <person name="Kisner P."/>
            <person name="Lance K."/>
            <person name="Lara M."/>
            <person name="Lee W."/>
            <person name="Lennon N."/>
            <person name="Letendre F."/>
            <person name="LeVine R."/>
            <person name="Lipovsky A."/>
            <person name="Liu X."/>
            <person name="Liu J."/>
            <person name="Liu S."/>
            <person name="Lokyitsang T."/>
            <person name="Lokyitsang Y."/>
            <person name="Lubonja R."/>
            <person name="Lui A."/>
            <person name="MacDonald P."/>
            <person name="Magnisalis V."/>
            <person name="Maru K."/>
            <person name="Matthews C."/>
            <person name="McCusker W."/>
            <person name="McDonough S."/>
            <person name="Mehta T."/>
            <person name="Meldrim J."/>
            <person name="Meneus L."/>
            <person name="Mihai O."/>
            <person name="Mihalev A."/>
            <person name="Mihova T."/>
            <person name="Mittelman R."/>
            <person name="Mlenga V."/>
            <person name="Montmayeur A."/>
            <person name="Mulrain L."/>
            <person name="Navidi A."/>
            <person name="Naylor J."/>
            <person name="Negash T."/>
            <person name="Nguyen T."/>
            <person name="Nguyen N."/>
            <person name="Nicol R."/>
            <person name="Norbu C."/>
            <person name="Norbu N."/>
            <person name="Novod N."/>
            <person name="O'Neill B."/>
            <person name="Osman S."/>
            <person name="Markiewicz E."/>
            <person name="Oyono O.L."/>
            <person name="Patti C."/>
            <person name="Phunkhang P."/>
            <person name="Pierre F."/>
            <person name="Priest M."/>
            <person name="Raghuraman S."/>
            <person name="Rege F."/>
            <person name="Reyes R."/>
            <person name="Rise C."/>
            <person name="Rogov P."/>
            <person name="Ross K."/>
            <person name="Ryan E."/>
            <person name="Settipalli S."/>
            <person name="Shea T."/>
            <person name="Sherpa N."/>
            <person name="Shi L."/>
            <person name="Shih D."/>
            <person name="Sparrow T."/>
            <person name="Spaulding J."/>
            <person name="Stalker J."/>
            <person name="Stange-Thomann N."/>
            <person name="Stavropoulos S."/>
            <person name="Stone C."/>
            <person name="Strader C."/>
            <person name="Tesfaye S."/>
            <person name="Thomson T."/>
            <person name="Thoulutsang Y."/>
            <person name="Thoulutsang D."/>
            <person name="Topham K."/>
            <person name="Topping I."/>
            <person name="Tsamla T."/>
            <person name="Vassiliev H."/>
            <person name="Vo A."/>
            <person name="Wangchuk T."/>
            <person name="Wangdi T."/>
            <person name="Weiand M."/>
            <person name="Wilkinson J."/>
            <person name="Wilson A."/>
            <person name="Yadav S."/>
            <person name="Young G."/>
            <person name="Yu Q."/>
            <person name="Zembek L."/>
            <person name="Zhong D."/>
            <person name="Zimmer A."/>
            <person name="Zwirko Z."/>
            <person name="Jaffe D.B."/>
            <person name="Alvarez P."/>
            <person name="Brockman W."/>
            <person name="Butler J."/>
            <person name="Chin C."/>
            <person name="Gnerre S."/>
            <person name="Grabherr M."/>
            <person name="Kleber M."/>
            <person name="Mauceli E."/>
            <person name="MacCallum I."/>
        </authorList>
    </citation>
    <scope>NUCLEOTIDE SEQUENCE [LARGE SCALE GENOMIC DNA]</scope>
    <source>
        <strain evidence="3">MSH-3 / Tucson 14011-0111.49</strain>
    </source>
</reference>
<evidence type="ECO:0000313" key="3">
    <source>
        <dbReference type="Proteomes" id="UP000008744"/>
    </source>
</evidence>
<protein>
    <submittedName>
        <fullName evidence="2">GL13183</fullName>
    </submittedName>
</protein>
<accession>B4IRL9</accession>
<dbReference type="AlphaFoldDB" id="B4IRL9"/>
<evidence type="ECO:0000256" key="1">
    <source>
        <dbReference type="SAM" id="MobiDB-lite"/>
    </source>
</evidence>
<sequence>MVHFERDIGDSANVTAKQQKRDRYEEAGDEQHIWTTVMVKGVVATMVVETGKCNSVLQFEQDIGPTSMIKDGYKHGNDRLVGAGDGKQNSMEQIKQPIKKTVMVKARHKQRRARNDGGGDGQFNSVEQLEQHIGGDRGSRRGA</sequence>
<dbReference type="EMBL" id="CH694599">
    <property type="protein sequence ID" value="EDW37701.1"/>
    <property type="molecule type" value="Genomic_DNA"/>
</dbReference>
<feature type="region of interest" description="Disordered" evidence="1">
    <location>
        <begin position="100"/>
        <end position="143"/>
    </location>
</feature>
<dbReference type="HOGENOM" id="CLU_095200_0_0_1"/>
<keyword evidence="3" id="KW-1185">Reference proteome</keyword>
<dbReference type="PhylomeDB" id="B4IRL9"/>
<name>B4IRL9_DROPE</name>
<evidence type="ECO:0000313" key="2">
    <source>
        <dbReference type="EMBL" id="EDW37701.1"/>
    </source>
</evidence>
<dbReference type="Proteomes" id="UP000008744">
    <property type="component" value="Unassembled WGS sequence"/>
</dbReference>